<evidence type="ECO:0000256" key="2">
    <source>
        <dbReference type="ARBA" id="ARBA00022801"/>
    </source>
</evidence>
<evidence type="ECO:0000256" key="1">
    <source>
        <dbReference type="ARBA" id="ARBA00022679"/>
    </source>
</evidence>
<dbReference type="SUPFAM" id="SSF54637">
    <property type="entry name" value="Thioesterase/thiol ester dehydrase-isomerase"/>
    <property type="match status" value="1"/>
</dbReference>
<accession>A0ABR4PT15</accession>
<sequence length="1143" mass="128541">MTYREVLQRLVQLLYVSQERRWIDPGYMQLTLEFVERMYSHTRVSASTPGHEALEVLLASPLEAINIICKQCHRIADYVISYRDSRYFVLICKRTSRKPPTFVPQIDEDFEHWFKKDSLWQSEDLASVVDEDAGRTCILQGPVAARYSLTIDEPIQQILDEIQQGHISRIVQHRYGKDQTVIPPMTLAPWEQTPVPPHCTMYHEGGMLHYQISSSVQDNLLPNEQEWFQCLAGRSGTWFFDLIMSRDIVHGATYIANPIRRVLAPVRGMHVEVTQTSNEDFITLALHERESGRAPFIEAQYSVTIRRETDILVEFHIRANVESAILPIVFKFAHNPDMPLHPVYEVIQERNERLQDFYYRLWFGSDLEGSMCRPALSWTESNYQPPIPKITAQARGITSISINEFEESIQSARSVTSAETYSDIAGIDFAMVVGWEALMKSVFAPAVDAHFLDLVHLSNELIMLSDSISLTEGVALSSSAQVTAIRDESMGRIVRVDATITMGKVPVVQITSEFLFRHKYADSTVCFEKNRDAASVVHIDTYSKAAILESKDWVHWKHQGLDLLGQKLVFEIESVAYSENTSAFSSTKTWGAVYDQDKQLLGTIRHQQRQDDRNSPIDYVRRHGRPVESKRLLEYPQQLGAQDTLEFTTPSTNSTYARASGDFNPIHTSLPFARFAGLPGTITHGMWISAAVRKLVERAAGCNEQVRMRSYKIMFLNMLLPGVTVRVNVSHIAMKQGLRVLSFEAWNFATHEKIVSGEAVVDQVKTAYLFTGQGSQRIGMGMDLYASCDVARSVWDKADRFYSQTYGFRISDIVRHNPKQLTVHFGGRGGQAIKKNYMEIRMENNGHTQQVLNTINKDSIKYVFRHNDGLLFSTVFAQPALTVNGHAQYQHLRSEGLITADALFAGHSLGEYTAVSTIGKVLPFEDLLAVTFLRALIMNSAVTRDSQGRSEFGMVAINPSRIGSHIDTSVMQRITSKVAASSDGLLEVVNYNIETQQYVATGSLRALTCLSTVMDQLACEAPCLNHDNNSLDASLDSMVGNAAAKVAIQSSSVKLKRGLATIPLEGVDVPFHSTLLLPRMPAFRHVLETFISSVDAQRLVGKWVTNVTGKPFDISREAIQQVYEKTQSQVLKDLLEKMDLAGI</sequence>
<dbReference type="Gene3D" id="3.30.1120.100">
    <property type="match status" value="1"/>
</dbReference>
<dbReference type="Pfam" id="PF00698">
    <property type="entry name" value="Acyl_transf_1"/>
    <property type="match status" value="1"/>
</dbReference>
<evidence type="ECO:0000256" key="3">
    <source>
        <dbReference type="ARBA" id="ARBA00022857"/>
    </source>
</evidence>
<keyword evidence="1" id="KW-0808">Transferase</keyword>
<protein>
    <submittedName>
        <fullName evidence="6">Fatty acid synthase subunit beta 1</fullName>
    </submittedName>
</protein>
<dbReference type="Pfam" id="PF01575">
    <property type="entry name" value="MaoC_dehydratas"/>
    <property type="match status" value="1"/>
</dbReference>
<proteinExistence type="predicted"/>
<gene>
    <name evidence="6" type="ORF">PVAG01_00002</name>
</gene>
<dbReference type="Gene3D" id="6.10.60.10">
    <property type="match status" value="1"/>
</dbReference>
<dbReference type="InterPro" id="IPR016035">
    <property type="entry name" value="Acyl_Trfase/lysoPLipase"/>
</dbReference>
<dbReference type="InterPro" id="IPR013565">
    <property type="entry name" value="Fas1/AflB-like_central"/>
</dbReference>
<keyword evidence="4" id="KW-0560">Oxidoreductase</keyword>
<dbReference type="InterPro" id="IPR002539">
    <property type="entry name" value="MaoC-like_dom"/>
</dbReference>
<dbReference type="PRINTS" id="PR01483">
    <property type="entry name" value="FASYNTHASE"/>
</dbReference>
<dbReference type="InterPro" id="IPR040883">
    <property type="entry name" value="FAS_meander"/>
</dbReference>
<dbReference type="CDD" id="cd03447">
    <property type="entry name" value="FAS_MaoC"/>
    <property type="match status" value="1"/>
</dbReference>
<dbReference type="PANTHER" id="PTHR10982:SF21">
    <property type="entry name" value="FATTY ACID SYNTHASE SUBUNIT BETA"/>
    <property type="match status" value="1"/>
</dbReference>
<dbReference type="SMART" id="SM00827">
    <property type="entry name" value="PKS_AT"/>
    <property type="match status" value="1"/>
</dbReference>
<comment type="caution">
    <text evidence="6">The sequence shown here is derived from an EMBL/GenBank/DDBJ whole genome shotgun (WGS) entry which is preliminary data.</text>
</comment>
<evidence type="ECO:0000256" key="4">
    <source>
        <dbReference type="ARBA" id="ARBA00023002"/>
    </source>
</evidence>
<organism evidence="6 7">
    <name type="scientific">Phlyctema vagabunda</name>
    <dbReference type="NCBI Taxonomy" id="108571"/>
    <lineage>
        <taxon>Eukaryota</taxon>
        <taxon>Fungi</taxon>
        <taxon>Dikarya</taxon>
        <taxon>Ascomycota</taxon>
        <taxon>Pezizomycotina</taxon>
        <taxon>Leotiomycetes</taxon>
        <taxon>Helotiales</taxon>
        <taxon>Dermateaceae</taxon>
        <taxon>Phlyctema</taxon>
    </lineage>
</organism>
<keyword evidence="2" id="KW-0378">Hydrolase</keyword>
<dbReference type="InterPro" id="IPR050830">
    <property type="entry name" value="Fungal_FAS"/>
</dbReference>
<evidence type="ECO:0000259" key="5">
    <source>
        <dbReference type="SMART" id="SM00827"/>
    </source>
</evidence>
<keyword evidence="3" id="KW-0521">NADP</keyword>
<dbReference type="InterPro" id="IPR003965">
    <property type="entry name" value="Fatty_acid_synthase"/>
</dbReference>
<dbReference type="Gene3D" id="3.40.366.10">
    <property type="entry name" value="Malonyl-Coenzyme A Acyl Carrier Protein, domain 2"/>
    <property type="match status" value="1"/>
</dbReference>
<dbReference type="Gene3D" id="1.20.930.70">
    <property type="match status" value="1"/>
</dbReference>
<keyword evidence="7" id="KW-1185">Reference proteome</keyword>
<dbReference type="SUPFAM" id="SSF52151">
    <property type="entry name" value="FabD/lysophospholipase-like"/>
    <property type="match status" value="1"/>
</dbReference>
<dbReference type="Gene3D" id="2.40.128.700">
    <property type="match status" value="1"/>
</dbReference>
<dbReference type="Gene3D" id="3.10.129.10">
    <property type="entry name" value="Hotdog Thioesterase"/>
    <property type="match status" value="1"/>
</dbReference>
<dbReference type="PANTHER" id="PTHR10982">
    <property type="entry name" value="MALONYL COA-ACYL CARRIER PROTEIN TRANSACYLASE"/>
    <property type="match status" value="1"/>
</dbReference>
<name>A0ABR4PT15_9HELO</name>
<dbReference type="EMBL" id="JBFCZG010000001">
    <property type="protein sequence ID" value="KAL3426493.1"/>
    <property type="molecule type" value="Genomic_DNA"/>
</dbReference>
<evidence type="ECO:0000313" key="7">
    <source>
        <dbReference type="Proteomes" id="UP001629113"/>
    </source>
</evidence>
<feature type="domain" description="Malonyl-CoA:ACP transacylase (MAT)" evidence="5">
    <location>
        <begin position="769"/>
        <end position="1059"/>
    </location>
</feature>
<dbReference type="Pfam" id="PF22235">
    <property type="entry name" value="FAS1_thioest_ins"/>
    <property type="match status" value="1"/>
</dbReference>
<dbReference type="Proteomes" id="UP001629113">
    <property type="component" value="Unassembled WGS sequence"/>
</dbReference>
<evidence type="ECO:0000313" key="6">
    <source>
        <dbReference type="EMBL" id="KAL3426493.1"/>
    </source>
</evidence>
<dbReference type="InterPro" id="IPR001227">
    <property type="entry name" value="Ac_transferase_dom_sf"/>
</dbReference>
<dbReference type="Gene3D" id="3.30.70.3330">
    <property type="match status" value="1"/>
</dbReference>
<reference evidence="6 7" key="1">
    <citation type="submission" date="2024-06" db="EMBL/GenBank/DDBJ databases">
        <title>Complete genome of Phlyctema vagabunda strain 19-DSS-EL-015.</title>
        <authorList>
            <person name="Fiorenzani C."/>
        </authorList>
    </citation>
    <scope>NUCLEOTIDE SEQUENCE [LARGE SCALE GENOMIC DNA]</scope>
    <source>
        <strain evidence="6 7">19-DSS-EL-015</strain>
    </source>
</reference>
<dbReference type="Pfam" id="PF08354">
    <property type="entry name" value="Fas1-AflB-like_hel"/>
    <property type="match status" value="1"/>
</dbReference>
<dbReference type="InterPro" id="IPR029069">
    <property type="entry name" value="HotDog_dom_sf"/>
</dbReference>
<dbReference type="Pfam" id="PF17951">
    <property type="entry name" value="FAS_meander"/>
    <property type="match status" value="1"/>
</dbReference>
<dbReference type="InterPro" id="IPR014043">
    <property type="entry name" value="Acyl_transferase_dom"/>
</dbReference>